<dbReference type="EMBL" id="JACNEP010000006">
    <property type="protein sequence ID" value="MBC3766171.1"/>
    <property type="molecule type" value="Genomic_DNA"/>
</dbReference>
<evidence type="ECO:0008006" key="3">
    <source>
        <dbReference type="Google" id="ProtNLM"/>
    </source>
</evidence>
<sequence length="197" mass="21569">MALLKSLFVILSILTVSACSSIPLRTLYHMSQIDPLDVNARDVRIAVRADQAIRVQQGNVQFKLYFAAKDGSLYIDDTYLVQVMPQTVPDSDLKDGAKSGEVITLLSLSENDAMQMQRSQQLIAQALDKDSKGEGRITVDITGACIVGKQVPANHVVDLFLLIDPDVGYLSLIEDLDLNSDIAGESNNLNQWTQCAD</sequence>
<proteinExistence type="predicted"/>
<dbReference type="AlphaFoldDB" id="A0A8J6ISY2"/>
<evidence type="ECO:0000313" key="2">
    <source>
        <dbReference type="Proteomes" id="UP000601768"/>
    </source>
</evidence>
<evidence type="ECO:0000313" key="1">
    <source>
        <dbReference type="EMBL" id="MBC3766171.1"/>
    </source>
</evidence>
<keyword evidence="2" id="KW-1185">Reference proteome</keyword>
<protein>
    <recommendedName>
        <fullName evidence="3">Lipoprotein</fullName>
    </recommendedName>
</protein>
<reference evidence="1" key="2">
    <citation type="submission" date="2020-08" db="EMBL/GenBank/DDBJ databases">
        <authorList>
            <person name="Lai Q."/>
        </authorList>
    </citation>
    <scope>NUCLEOTIDE SEQUENCE</scope>
    <source>
        <strain evidence="1">S27-2</strain>
    </source>
</reference>
<name>A0A8J6ISY2_9ALTE</name>
<organism evidence="1 2">
    <name type="scientific">Neptunicella marina</name>
    <dbReference type="NCBI Taxonomy" id="2125989"/>
    <lineage>
        <taxon>Bacteria</taxon>
        <taxon>Pseudomonadati</taxon>
        <taxon>Pseudomonadota</taxon>
        <taxon>Gammaproteobacteria</taxon>
        <taxon>Alteromonadales</taxon>
        <taxon>Alteromonadaceae</taxon>
        <taxon>Neptunicella</taxon>
    </lineage>
</organism>
<dbReference type="RefSeq" id="WP_186506642.1">
    <property type="nucleotide sequence ID" value="NZ_JACNEP010000006.1"/>
</dbReference>
<accession>A0A8J6ISY2</accession>
<gene>
    <name evidence="1" type="ORF">H8B19_09785</name>
</gene>
<dbReference type="Proteomes" id="UP000601768">
    <property type="component" value="Unassembled WGS sequence"/>
</dbReference>
<dbReference type="PROSITE" id="PS51257">
    <property type="entry name" value="PROKAR_LIPOPROTEIN"/>
    <property type="match status" value="1"/>
</dbReference>
<comment type="caution">
    <text evidence="1">The sequence shown here is derived from an EMBL/GenBank/DDBJ whole genome shotgun (WGS) entry which is preliminary data.</text>
</comment>
<reference evidence="1" key="1">
    <citation type="journal article" date="2018" name="Int. J. Syst. Evol. Microbiol.">
        <title>Neptunicella marina gen. nov., sp. nov., isolated from surface seawater.</title>
        <authorList>
            <person name="Liu X."/>
            <person name="Lai Q."/>
            <person name="Du Y."/>
            <person name="Zhang X."/>
            <person name="Liu Z."/>
            <person name="Sun F."/>
            <person name="Shao Z."/>
        </authorList>
    </citation>
    <scope>NUCLEOTIDE SEQUENCE</scope>
    <source>
        <strain evidence="1">S27-2</strain>
    </source>
</reference>